<comment type="function">
    <text evidence="8">Component of the signal peptidase complex (SPC) which catalyzes the cleavage of N-terminal signal sequences from nascent proteins as they are translocated into the lumen of the endoplasmic reticulum. Enhances the enzymatic activity of SPC and facilitates the interactions between different components of the translocation site.</text>
</comment>
<evidence type="ECO:0000256" key="3">
    <source>
        <dbReference type="ARBA" id="ARBA00017057"/>
    </source>
</evidence>
<dbReference type="PANTHER" id="PTHR13085">
    <property type="entry name" value="MICROSOMAL SIGNAL PEPTIDASE 25 KDA SUBUNIT"/>
    <property type="match status" value="1"/>
</dbReference>
<comment type="subcellular location">
    <subcellularLocation>
        <location evidence="1">Endoplasmic reticulum membrane</location>
        <topology evidence="1">Multi-pass membrane protein</topology>
    </subcellularLocation>
</comment>
<keyword evidence="5" id="KW-0256">Endoplasmic reticulum</keyword>
<organism evidence="11 12">
    <name type="scientific">Oidiodendron maius (strain Zn)</name>
    <dbReference type="NCBI Taxonomy" id="913774"/>
    <lineage>
        <taxon>Eukaryota</taxon>
        <taxon>Fungi</taxon>
        <taxon>Dikarya</taxon>
        <taxon>Ascomycota</taxon>
        <taxon>Pezizomycotina</taxon>
        <taxon>Leotiomycetes</taxon>
        <taxon>Leotiomycetes incertae sedis</taxon>
        <taxon>Myxotrichaceae</taxon>
        <taxon>Oidiodendron</taxon>
    </lineage>
</organism>
<dbReference type="InParanoid" id="A0A0C3CFH8"/>
<sequence length="237" mass="25972">MASSQEKIAVYSLSDLKHTSDDAIPTYLNSISFTQSHFLADVRLGLSYLAFAICAACFLWDYKLGFEDTKYYTAIAVALYAIINSSLSIWIWVVERGIVYVGTNKAGDWISIQSATKKHVPIYNLTITVTEAGKGGSSRETKLSRPFREWFDETGAFVALPFQQMFASNVDIVGKADPKRVVVEKKKGAAAKLDTSKTMDEKLLNLLAESYVDVAAEDAGTSSATPAKGTKRRGKKA</sequence>
<feature type="region of interest" description="Disordered" evidence="9">
    <location>
        <begin position="218"/>
        <end position="237"/>
    </location>
</feature>
<dbReference type="InterPro" id="IPR009582">
    <property type="entry name" value="Spc2/SPCS2"/>
</dbReference>
<name>A0A0C3CFH8_OIDMZ</name>
<keyword evidence="7 10" id="KW-0472">Membrane</keyword>
<evidence type="ECO:0000313" key="12">
    <source>
        <dbReference type="Proteomes" id="UP000054321"/>
    </source>
</evidence>
<comment type="similarity">
    <text evidence="2">Belongs to the SPCS2 family.</text>
</comment>
<feature type="transmembrane region" description="Helical" evidence="10">
    <location>
        <begin position="72"/>
        <end position="93"/>
    </location>
</feature>
<dbReference type="Proteomes" id="UP000054321">
    <property type="component" value="Unassembled WGS sequence"/>
</dbReference>
<dbReference type="GO" id="GO:0045047">
    <property type="term" value="P:protein targeting to ER"/>
    <property type="evidence" value="ECO:0007669"/>
    <property type="project" value="TreeGrafter"/>
</dbReference>
<dbReference type="EMBL" id="KN832881">
    <property type="protein sequence ID" value="KIM97688.1"/>
    <property type="molecule type" value="Genomic_DNA"/>
</dbReference>
<proteinExistence type="inferred from homology"/>
<gene>
    <name evidence="11" type="ORF">OIDMADRAFT_202724</name>
</gene>
<evidence type="ECO:0000256" key="8">
    <source>
        <dbReference type="ARBA" id="ARBA00045608"/>
    </source>
</evidence>
<dbReference type="GO" id="GO:0006465">
    <property type="term" value="P:signal peptide processing"/>
    <property type="evidence" value="ECO:0007669"/>
    <property type="project" value="InterPro"/>
</dbReference>
<dbReference type="PANTHER" id="PTHR13085:SF0">
    <property type="entry name" value="SIGNAL PEPTIDASE COMPLEX SUBUNIT 2"/>
    <property type="match status" value="1"/>
</dbReference>
<keyword evidence="4 10" id="KW-0812">Transmembrane</keyword>
<feature type="transmembrane region" description="Helical" evidence="10">
    <location>
        <begin position="42"/>
        <end position="60"/>
    </location>
</feature>
<evidence type="ECO:0000256" key="4">
    <source>
        <dbReference type="ARBA" id="ARBA00022692"/>
    </source>
</evidence>
<evidence type="ECO:0000256" key="2">
    <source>
        <dbReference type="ARBA" id="ARBA00007324"/>
    </source>
</evidence>
<reference evidence="12" key="2">
    <citation type="submission" date="2015-01" db="EMBL/GenBank/DDBJ databases">
        <title>Evolutionary Origins and Diversification of the Mycorrhizal Mutualists.</title>
        <authorList>
            <consortium name="DOE Joint Genome Institute"/>
            <consortium name="Mycorrhizal Genomics Consortium"/>
            <person name="Kohler A."/>
            <person name="Kuo A."/>
            <person name="Nagy L.G."/>
            <person name="Floudas D."/>
            <person name="Copeland A."/>
            <person name="Barry K.W."/>
            <person name="Cichocki N."/>
            <person name="Veneault-Fourrey C."/>
            <person name="LaButti K."/>
            <person name="Lindquist E.A."/>
            <person name="Lipzen A."/>
            <person name="Lundell T."/>
            <person name="Morin E."/>
            <person name="Murat C."/>
            <person name="Riley R."/>
            <person name="Ohm R."/>
            <person name="Sun H."/>
            <person name="Tunlid A."/>
            <person name="Henrissat B."/>
            <person name="Grigoriev I.V."/>
            <person name="Hibbett D.S."/>
            <person name="Martin F."/>
        </authorList>
    </citation>
    <scope>NUCLEOTIDE SEQUENCE [LARGE SCALE GENOMIC DNA]</scope>
    <source>
        <strain evidence="12">Zn</strain>
    </source>
</reference>
<evidence type="ECO:0000313" key="11">
    <source>
        <dbReference type="EMBL" id="KIM97688.1"/>
    </source>
</evidence>
<dbReference type="AlphaFoldDB" id="A0A0C3CFH8"/>
<keyword evidence="12" id="KW-1185">Reference proteome</keyword>
<evidence type="ECO:0000256" key="6">
    <source>
        <dbReference type="ARBA" id="ARBA00022989"/>
    </source>
</evidence>
<reference evidence="11 12" key="1">
    <citation type="submission" date="2014-04" db="EMBL/GenBank/DDBJ databases">
        <authorList>
            <consortium name="DOE Joint Genome Institute"/>
            <person name="Kuo A."/>
            <person name="Martino E."/>
            <person name="Perotto S."/>
            <person name="Kohler A."/>
            <person name="Nagy L.G."/>
            <person name="Floudas D."/>
            <person name="Copeland A."/>
            <person name="Barry K.W."/>
            <person name="Cichocki N."/>
            <person name="Veneault-Fourrey C."/>
            <person name="LaButti K."/>
            <person name="Lindquist E.A."/>
            <person name="Lipzen A."/>
            <person name="Lundell T."/>
            <person name="Morin E."/>
            <person name="Murat C."/>
            <person name="Sun H."/>
            <person name="Tunlid A."/>
            <person name="Henrissat B."/>
            <person name="Grigoriev I.V."/>
            <person name="Hibbett D.S."/>
            <person name="Martin F."/>
            <person name="Nordberg H.P."/>
            <person name="Cantor M.N."/>
            <person name="Hua S.X."/>
        </authorList>
    </citation>
    <scope>NUCLEOTIDE SEQUENCE [LARGE SCALE GENOMIC DNA]</scope>
    <source>
        <strain evidence="11 12">Zn</strain>
    </source>
</reference>
<evidence type="ECO:0000256" key="5">
    <source>
        <dbReference type="ARBA" id="ARBA00022824"/>
    </source>
</evidence>
<dbReference type="GO" id="GO:0005787">
    <property type="term" value="C:signal peptidase complex"/>
    <property type="evidence" value="ECO:0007669"/>
    <property type="project" value="InterPro"/>
</dbReference>
<evidence type="ECO:0000256" key="9">
    <source>
        <dbReference type="SAM" id="MobiDB-lite"/>
    </source>
</evidence>
<dbReference type="STRING" id="913774.A0A0C3CFH8"/>
<protein>
    <recommendedName>
        <fullName evidence="3">Signal peptidase complex subunit 2</fullName>
    </recommendedName>
</protein>
<accession>A0A0C3CFH8</accession>
<dbReference type="HOGENOM" id="CLU_089740_0_0_1"/>
<evidence type="ECO:0000256" key="1">
    <source>
        <dbReference type="ARBA" id="ARBA00004477"/>
    </source>
</evidence>
<evidence type="ECO:0000256" key="7">
    <source>
        <dbReference type="ARBA" id="ARBA00023136"/>
    </source>
</evidence>
<evidence type="ECO:0000256" key="10">
    <source>
        <dbReference type="SAM" id="Phobius"/>
    </source>
</evidence>
<dbReference type="Pfam" id="PF06703">
    <property type="entry name" value="SPC25"/>
    <property type="match status" value="1"/>
</dbReference>
<dbReference type="FunCoup" id="A0A0C3CFH8">
    <property type="interactions" value="106"/>
</dbReference>
<keyword evidence="6 10" id="KW-1133">Transmembrane helix</keyword>
<dbReference type="OrthoDB" id="29558at2759"/>